<dbReference type="RefSeq" id="WP_138225196.1">
    <property type="nucleotide sequence ID" value="NZ_CP040396.1"/>
</dbReference>
<feature type="transmembrane region" description="Helical" evidence="2">
    <location>
        <begin position="192"/>
        <end position="210"/>
    </location>
</feature>
<feature type="region of interest" description="Disordered" evidence="1">
    <location>
        <begin position="575"/>
        <end position="609"/>
    </location>
</feature>
<gene>
    <name evidence="4" type="ORF">E6C60_1410</name>
</gene>
<feature type="transmembrane region" description="Helical" evidence="2">
    <location>
        <begin position="104"/>
        <end position="123"/>
    </location>
</feature>
<evidence type="ECO:0000256" key="2">
    <source>
        <dbReference type="SAM" id="Phobius"/>
    </source>
</evidence>
<dbReference type="Proteomes" id="UP000300879">
    <property type="component" value="Chromosome"/>
</dbReference>
<keyword evidence="2" id="KW-0472">Membrane</keyword>
<evidence type="ECO:0000256" key="1">
    <source>
        <dbReference type="SAM" id="MobiDB-lite"/>
    </source>
</evidence>
<feature type="region of interest" description="Disordered" evidence="1">
    <location>
        <begin position="286"/>
        <end position="329"/>
    </location>
</feature>
<accession>A0A4P8XHV4</accession>
<dbReference type="EMBL" id="CP040396">
    <property type="protein sequence ID" value="QCT02126.1"/>
    <property type="molecule type" value="Genomic_DNA"/>
</dbReference>
<feature type="compositionally biased region" description="Polar residues" evidence="1">
    <location>
        <begin position="290"/>
        <end position="329"/>
    </location>
</feature>
<dbReference type="AlphaFoldDB" id="A0A4P8XHV4"/>
<dbReference type="InterPro" id="IPR038765">
    <property type="entry name" value="Papain-like_cys_pep_sf"/>
</dbReference>
<name>A0A4P8XHV4_9BACL</name>
<dbReference type="OrthoDB" id="9804872at2"/>
<feature type="transmembrane region" description="Helical" evidence="2">
    <location>
        <begin position="65"/>
        <end position="84"/>
    </location>
</feature>
<keyword evidence="2" id="KW-1133">Transmembrane helix</keyword>
<sequence length="744" mass="84154">MTHKHHSSWLLHILKLLWIWLLLQQWVSFTEPLLFEETTAGIMTALAITAVIEAMVFLKRIIRVPLQLALIVYAVFQTLSSYSIPVPDRLGEIFRDDQYQHVLPYIWFALAAWAIFNFIAVWVNSKRKVLLVVGLNIVAFGILDSFTATELWKETAWVAGIGMAWLVTEHFNRFRRRFPQGWALLRRNPLKILGNILVIFSLIIFAGVNMPTVQPSLTDPYTAWREWRGMPLSSGSGGLGGLGTLLNPGGESTSGYGREDNNLGGGFNFDYSPVMSIASEERSYWRGETRSTYSGTGWTNRQRTRGSQSIDPGQQLPSEGQGSVPSTTVEQSVTMLNDEVYPVLFGAYSMSRVDEVELPQDSELRWKREGAELHFTSESRQPAYPKQYTVTSEIPMISWEELKEKSADELYANAPMDVSYYQIPSDFPDRVRGLAEEVTQNGDTPYEKVLLLQQYLQSSEFSYTNAPDLSNKRSDDFVDSFLFEIQEGYCDYFSTSMVMMARSLDIPARWVKGYAPGNVPNEQYMSPDGTRTASGSYTVTNADAHSWAEIYFGEYGWIPVEATPGFTMPILAGAEPQEPVAEEEPEEETPAEEEEEEEQAAAPAASASEDSGSLTALLGTAAGIVLLLWLGYVIWRRRWSFRFLRARLSTGKPLTPADKVVAETERWLRSVRRKGLQQGHNETLRESVLRWREQQPALTPLLEPLLRRFEHARYSPVQVEPEAWRAVQEDAVRLKKGIKKAKTV</sequence>
<keyword evidence="5" id="KW-1185">Reference proteome</keyword>
<feature type="compositionally biased region" description="Low complexity" evidence="1">
    <location>
        <begin position="600"/>
        <end position="609"/>
    </location>
</feature>
<feature type="transmembrane region" description="Helical" evidence="2">
    <location>
        <begin position="39"/>
        <end position="58"/>
    </location>
</feature>
<reference evidence="4 5" key="1">
    <citation type="submission" date="2019-05" db="EMBL/GenBank/DDBJ databases">
        <authorList>
            <person name="Chen C."/>
        </authorList>
    </citation>
    <scope>NUCLEOTIDE SEQUENCE [LARGE SCALE GENOMIC DNA]</scope>
    <source>
        <strain evidence="4 5">HB172198</strain>
    </source>
</reference>
<evidence type="ECO:0000313" key="4">
    <source>
        <dbReference type="EMBL" id="QCT02126.1"/>
    </source>
</evidence>
<keyword evidence="2" id="KW-0812">Transmembrane</keyword>
<dbReference type="Pfam" id="PF11992">
    <property type="entry name" value="TgpA_N"/>
    <property type="match status" value="1"/>
</dbReference>
<feature type="transmembrane region" description="Helical" evidence="2">
    <location>
        <begin position="155"/>
        <end position="171"/>
    </location>
</feature>
<dbReference type="InterPro" id="IPR025403">
    <property type="entry name" value="TgpA-like_C"/>
</dbReference>
<feature type="compositionally biased region" description="Acidic residues" evidence="1">
    <location>
        <begin position="580"/>
        <end position="599"/>
    </location>
</feature>
<dbReference type="Pfam" id="PF13559">
    <property type="entry name" value="DUF4129"/>
    <property type="match status" value="1"/>
</dbReference>
<organism evidence="4 5">
    <name type="scientific">Paenibacillus algicola</name>
    <dbReference type="NCBI Taxonomy" id="2565926"/>
    <lineage>
        <taxon>Bacteria</taxon>
        <taxon>Bacillati</taxon>
        <taxon>Bacillota</taxon>
        <taxon>Bacilli</taxon>
        <taxon>Bacillales</taxon>
        <taxon>Paenibacillaceae</taxon>
        <taxon>Paenibacillus</taxon>
    </lineage>
</organism>
<feature type="domain" description="Transglutaminase-like" evidence="3">
    <location>
        <begin position="482"/>
        <end position="564"/>
    </location>
</feature>
<proteinExistence type="predicted"/>
<dbReference type="Gene3D" id="3.10.620.30">
    <property type="match status" value="1"/>
</dbReference>
<dbReference type="Pfam" id="PF01841">
    <property type="entry name" value="Transglut_core"/>
    <property type="match status" value="1"/>
</dbReference>
<evidence type="ECO:0000313" key="5">
    <source>
        <dbReference type="Proteomes" id="UP000300879"/>
    </source>
</evidence>
<dbReference type="SMART" id="SM00460">
    <property type="entry name" value="TGc"/>
    <property type="match status" value="1"/>
</dbReference>
<dbReference type="InterPro" id="IPR002931">
    <property type="entry name" value="Transglutaminase-like"/>
</dbReference>
<evidence type="ECO:0000259" key="3">
    <source>
        <dbReference type="SMART" id="SM00460"/>
    </source>
</evidence>
<dbReference type="PANTHER" id="PTHR42736:SF1">
    <property type="entry name" value="PROTEIN-GLUTAMINE GAMMA-GLUTAMYLTRANSFERASE"/>
    <property type="match status" value="1"/>
</dbReference>
<dbReference type="PANTHER" id="PTHR42736">
    <property type="entry name" value="PROTEIN-GLUTAMINE GAMMA-GLUTAMYLTRANSFERASE"/>
    <property type="match status" value="1"/>
</dbReference>
<dbReference type="KEGG" id="palo:E6C60_1410"/>
<dbReference type="SUPFAM" id="SSF54001">
    <property type="entry name" value="Cysteine proteinases"/>
    <property type="match status" value="1"/>
</dbReference>
<dbReference type="InterPro" id="IPR021878">
    <property type="entry name" value="TgpA_N"/>
</dbReference>
<dbReference type="InterPro" id="IPR052901">
    <property type="entry name" value="Bact_TGase-like"/>
</dbReference>
<feature type="transmembrane region" description="Helical" evidence="2">
    <location>
        <begin position="130"/>
        <end position="149"/>
    </location>
</feature>
<feature type="transmembrane region" description="Helical" evidence="2">
    <location>
        <begin position="614"/>
        <end position="635"/>
    </location>
</feature>
<feature type="transmembrane region" description="Helical" evidence="2">
    <location>
        <begin position="9"/>
        <end position="27"/>
    </location>
</feature>
<protein>
    <submittedName>
        <fullName evidence="4">Transglutaminase domain-containing protein</fullName>
    </submittedName>
</protein>